<accession>A0A1D9P6G1</accession>
<keyword evidence="11" id="KW-0378">Hydrolase</keyword>
<evidence type="ECO:0000259" key="10">
    <source>
        <dbReference type="SMART" id="SM00471"/>
    </source>
</evidence>
<feature type="transmembrane region" description="Helical" evidence="9">
    <location>
        <begin position="279"/>
        <end position="299"/>
    </location>
</feature>
<comment type="subcellular location">
    <subcellularLocation>
        <location evidence="1">Cell membrane</location>
    </subcellularLocation>
</comment>
<dbReference type="SMART" id="SM00471">
    <property type="entry name" value="HDc"/>
    <property type="match status" value="1"/>
</dbReference>
<feature type="transmembrane region" description="Helical" evidence="9">
    <location>
        <begin position="249"/>
        <end position="267"/>
    </location>
</feature>
<dbReference type="GO" id="GO:0005886">
    <property type="term" value="C:plasma membrane"/>
    <property type="evidence" value="ECO:0007669"/>
    <property type="project" value="UniProtKB-SubCell"/>
</dbReference>
<keyword evidence="4" id="KW-0547">Nucleotide-binding</keyword>
<dbReference type="GO" id="GO:0000166">
    <property type="term" value="F:nucleotide binding"/>
    <property type="evidence" value="ECO:0007669"/>
    <property type="project" value="UniProtKB-KW"/>
</dbReference>
<dbReference type="Pfam" id="PF01966">
    <property type="entry name" value="HD"/>
    <property type="match status" value="1"/>
</dbReference>
<dbReference type="STRING" id="1306519.BIW12_01120"/>
<protein>
    <submittedName>
        <fullName evidence="11">Phosphohydrolase</fullName>
    </submittedName>
</protein>
<dbReference type="CDD" id="cd00077">
    <property type="entry name" value="HDc"/>
    <property type="match status" value="1"/>
</dbReference>
<keyword evidence="2" id="KW-1003">Cell membrane</keyword>
<evidence type="ECO:0000313" key="12">
    <source>
        <dbReference type="Proteomes" id="UP000178198"/>
    </source>
</evidence>
<keyword evidence="5 9" id="KW-1133">Transmembrane helix</keyword>
<dbReference type="EMBL" id="CP017774">
    <property type="protein sequence ID" value="AOZ98150.1"/>
    <property type="molecule type" value="Genomic_DNA"/>
</dbReference>
<evidence type="ECO:0000256" key="9">
    <source>
        <dbReference type="SAM" id="Phobius"/>
    </source>
</evidence>
<dbReference type="GO" id="GO:0016787">
    <property type="term" value="F:hydrolase activity"/>
    <property type="evidence" value="ECO:0007669"/>
    <property type="project" value="UniProtKB-KW"/>
</dbReference>
<feature type="domain" description="HD/PDEase" evidence="10">
    <location>
        <begin position="23"/>
        <end position="137"/>
    </location>
</feature>
<dbReference type="AlphaFoldDB" id="A0A1D9P6G1"/>
<gene>
    <name evidence="11" type="ORF">BIW12_01120</name>
</gene>
<reference evidence="11 12" key="1">
    <citation type="submission" date="2016-10" db="EMBL/GenBank/DDBJ databases">
        <title>Complete Genome Sequence of Flavobacterium sp. PK15.</title>
        <authorList>
            <person name="Ekwe A."/>
            <person name="Kim S.B."/>
        </authorList>
    </citation>
    <scope>NUCLEOTIDE SEQUENCE [LARGE SCALE GENOMIC DNA]</scope>
    <source>
        <strain evidence="11 12">PK15</strain>
    </source>
</reference>
<evidence type="ECO:0000313" key="11">
    <source>
        <dbReference type="EMBL" id="AOZ98150.1"/>
    </source>
</evidence>
<feature type="transmembrane region" description="Helical" evidence="9">
    <location>
        <begin position="374"/>
        <end position="394"/>
    </location>
</feature>
<feature type="region of interest" description="Disordered" evidence="8">
    <location>
        <begin position="198"/>
        <end position="224"/>
    </location>
</feature>
<dbReference type="InterPro" id="IPR043760">
    <property type="entry name" value="PycTM_dom"/>
</dbReference>
<keyword evidence="7 9" id="KW-0472">Membrane</keyword>
<keyword evidence="6" id="KW-0051">Antiviral defense</keyword>
<dbReference type="KEGG" id="fcm:BIW12_01120"/>
<dbReference type="RefSeq" id="WP_071183425.1">
    <property type="nucleotide sequence ID" value="NZ_CP017774.1"/>
</dbReference>
<dbReference type="OrthoDB" id="5728337at2"/>
<dbReference type="Pfam" id="PF18967">
    <property type="entry name" value="PycTM"/>
    <property type="match status" value="1"/>
</dbReference>
<evidence type="ECO:0000256" key="3">
    <source>
        <dbReference type="ARBA" id="ARBA00022692"/>
    </source>
</evidence>
<organism evidence="11 12">
    <name type="scientific">Flavobacterium commune</name>
    <dbReference type="NCBI Taxonomy" id="1306519"/>
    <lineage>
        <taxon>Bacteria</taxon>
        <taxon>Pseudomonadati</taxon>
        <taxon>Bacteroidota</taxon>
        <taxon>Flavobacteriia</taxon>
        <taxon>Flavobacteriales</taxon>
        <taxon>Flavobacteriaceae</taxon>
        <taxon>Flavobacterium</taxon>
    </lineage>
</organism>
<evidence type="ECO:0000256" key="5">
    <source>
        <dbReference type="ARBA" id="ARBA00022989"/>
    </source>
</evidence>
<dbReference type="SUPFAM" id="SSF109604">
    <property type="entry name" value="HD-domain/PDEase-like"/>
    <property type="match status" value="1"/>
</dbReference>
<dbReference type="GO" id="GO:0051607">
    <property type="term" value="P:defense response to virus"/>
    <property type="evidence" value="ECO:0007669"/>
    <property type="project" value="UniProtKB-KW"/>
</dbReference>
<evidence type="ECO:0000256" key="1">
    <source>
        <dbReference type="ARBA" id="ARBA00004236"/>
    </source>
</evidence>
<evidence type="ECO:0000256" key="6">
    <source>
        <dbReference type="ARBA" id="ARBA00023118"/>
    </source>
</evidence>
<dbReference type="Gene3D" id="1.10.3210.10">
    <property type="entry name" value="Hypothetical protein af1432"/>
    <property type="match status" value="1"/>
</dbReference>
<dbReference type="InterPro" id="IPR006674">
    <property type="entry name" value="HD_domain"/>
</dbReference>
<dbReference type="Proteomes" id="UP000178198">
    <property type="component" value="Chromosome"/>
</dbReference>
<proteinExistence type="predicted"/>
<keyword evidence="3 9" id="KW-0812">Transmembrane</keyword>
<evidence type="ECO:0000256" key="8">
    <source>
        <dbReference type="SAM" id="MobiDB-lite"/>
    </source>
</evidence>
<evidence type="ECO:0000256" key="2">
    <source>
        <dbReference type="ARBA" id="ARBA00022475"/>
    </source>
</evidence>
<keyword evidence="12" id="KW-1185">Reference proteome</keyword>
<name>A0A1D9P6G1_9FLAO</name>
<evidence type="ECO:0000256" key="7">
    <source>
        <dbReference type="ARBA" id="ARBA00023136"/>
    </source>
</evidence>
<dbReference type="InterPro" id="IPR003607">
    <property type="entry name" value="HD/PDEase_dom"/>
</dbReference>
<evidence type="ECO:0000256" key="4">
    <source>
        <dbReference type="ARBA" id="ARBA00022741"/>
    </source>
</evidence>
<sequence length="399" mass="46343">MNLIEQAQDFVYKLLKDKLSDSFIYHNFNHTSDVVEAVKILASQENLTEEELEMLVVAAWFHDTGYIDGVENHEENSVKIAAQFLADKGKTSTYIEQLSALIRATLYSYEPQTILEKIIKDADFYHFTKENYCDRCECLRAEWKIVKQKETSDLEWARENLKMLTECHEYYTNYAIANWKVLKDKNVSLIQQKIKKMEEEQEEKKEKKEKKDKSKKEPKTAKPDRGIDTMFRVTLNNHTRLSGIADSKANILLSVNAIIISIALSTIVPKLDSPSNAHLVVPTFILLTFSVVSIVFAILSTRPKVTTGTFTRQDIEEQKVNLLFFGNFYKMPLEEYEWAVNEMMKDNSYLYNSMIKDLYFLGIVLERKYKLLRITYNIFMIGIIVSFLAFLLAFNGIRA</sequence>